<feature type="domain" description="U3 small nucleolar RNA-associated protein 20 C-terminal" evidence="2">
    <location>
        <begin position="332"/>
        <end position="526"/>
    </location>
</feature>
<dbReference type="Proteomes" id="UP000887563">
    <property type="component" value="Unplaced"/>
</dbReference>
<feature type="region of interest" description="Disordered" evidence="1">
    <location>
        <begin position="300"/>
        <end position="330"/>
    </location>
</feature>
<dbReference type="Pfam" id="PF23099">
    <property type="entry name" value="UTP20_C"/>
    <property type="match status" value="1"/>
</dbReference>
<name>A0A914MDJ3_MELIC</name>
<accession>A0A914MDJ3</accession>
<keyword evidence="3" id="KW-1185">Reference proteome</keyword>
<dbReference type="InterPro" id="IPR052575">
    <property type="entry name" value="SSU_processome_comp_20"/>
</dbReference>
<dbReference type="PANTHER" id="PTHR17695:SF11">
    <property type="entry name" value="SMALL SUBUNIT PROCESSOME COMPONENT 20 HOMOLOG"/>
    <property type="match status" value="1"/>
</dbReference>
<organism evidence="3 4">
    <name type="scientific">Meloidogyne incognita</name>
    <name type="common">Southern root-knot nematode worm</name>
    <name type="synonym">Oxyuris incognita</name>
    <dbReference type="NCBI Taxonomy" id="6306"/>
    <lineage>
        <taxon>Eukaryota</taxon>
        <taxon>Metazoa</taxon>
        <taxon>Ecdysozoa</taxon>
        <taxon>Nematoda</taxon>
        <taxon>Chromadorea</taxon>
        <taxon>Rhabditida</taxon>
        <taxon>Tylenchina</taxon>
        <taxon>Tylenchomorpha</taxon>
        <taxon>Tylenchoidea</taxon>
        <taxon>Meloidogynidae</taxon>
        <taxon>Meloidogyninae</taxon>
        <taxon>Meloidogyne</taxon>
        <taxon>Meloidogyne incognita group</taxon>
    </lineage>
</organism>
<protein>
    <recommendedName>
        <fullName evidence="2">U3 small nucleolar RNA-associated protein 20 C-terminal domain-containing protein</fullName>
    </recommendedName>
</protein>
<dbReference type="PANTHER" id="PTHR17695">
    <property type="entry name" value="SMALL SUBUNIT PROCESSOME COMPONENT 20 HOMOLOG"/>
    <property type="match status" value="1"/>
</dbReference>
<dbReference type="GO" id="GO:0032040">
    <property type="term" value="C:small-subunit processome"/>
    <property type="evidence" value="ECO:0007669"/>
    <property type="project" value="TreeGrafter"/>
</dbReference>
<dbReference type="GO" id="GO:0030686">
    <property type="term" value="C:90S preribosome"/>
    <property type="evidence" value="ECO:0007669"/>
    <property type="project" value="TreeGrafter"/>
</dbReference>
<dbReference type="AlphaFoldDB" id="A0A914MDJ3"/>
<evidence type="ECO:0000259" key="2">
    <source>
        <dbReference type="Pfam" id="PF23099"/>
    </source>
</evidence>
<sequence length="550" mass="65317">MRNYEYWMEFFLNQTEYEIVDGRLSALEFVNSILSEFTEEANDRYAMLVFLKLAARLQNEDNEQCLQFIVICLRKLFTSITESLFIDLHSAAADWLSARKPSIRVLAWRLFTQFVLSNSSHFTKHLLLKIVRKTFEEFCIEPSKILVFRSIAENNPEELFNGIFEFDDQLDEAKKFKKTLRKRKLKGIKKDEGSENLNIPQHNFVNFIENLEFCFLSIKQQNEQEQTYESLKLSISAATFLNTWIGHLNIREKLINLLNKRTNTNENNKDGSKLYSLCICLVSLLENGRKGKKDELKNKNEEEKLQEEEGEEEKEKSIKEEEENLKEETCEDNKIQLNQETEKEEKREFWNDTLADLAIRLLTHFMLALDIPKQFEILCRRLSRICWIEAVKETGKTKKRLCIFKMIGVLVLKCDTNSERFGHLVNNFLPLLYREMNDSLKISEEKNKNEDLQILASEVGNLFRKQLGDREYSTQLAKCQREKDERKQKRREQAKAMLILNPSTAITIKQKRHLRKRTTRMRKMDEIKPYRAFKRRRREEALQRIRSEEV</sequence>
<evidence type="ECO:0000313" key="4">
    <source>
        <dbReference type="WBParaSite" id="Minc3s01689g25618"/>
    </source>
</evidence>
<evidence type="ECO:0000313" key="3">
    <source>
        <dbReference type="Proteomes" id="UP000887563"/>
    </source>
</evidence>
<proteinExistence type="predicted"/>
<dbReference type="InterPro" id="IPR057525">
    <property type="entry name" value="UTP20_C"/>
</dbReference>
<reference evidence="4" key="1">
    <citation type="submission" date="2022-11" db="UniProtKB">
        <authorList>
            <consortium name="WormBaseParasite"/>
        </authorList>
    </citation>
    <scope>IDENTIFICATION</scope>
</reference>
<evidence type="ECO:0000256" key="1">
    <source>
        <dbReference type="SAM" id="MobiDB-lite"/>
    </source>
</evidence>
<dbReference type="WBParaSite" id="Minc3s01689g25618">
    <property type="protein sequence ID" value="Minc3s01689g25618"/>
    <property type="gene ID" value="Minc3s01689g25618"/>
</dbReference>